<evidence type="ECO:0000313" key="1">
    <source>
        <dbReference type="EMBL" id="KAF7420621.1"/>
    </source>
</evidence>
<keyword evidence="2" id="KW-1185">Reference proteome</keyword>
<proteinExistence type="predicted"/>
<organism evidence="1 2">
    <name type="scientific">Vespula pensylvanica</name>
    <name type="common">Western yellow jacket</name>
    <name type="synonym">Wasp</name>
    <dbReference type="NCBI Taxonomy" id="30213"/>
    <lineage>
        <taxon>Eukaryota</taxon>
        <taxon>Metazoa</taxon>
        <taxon>Ecdysozoa</taxon>
        <taxon>Arthropoda</taxon>
        <taxon>Hexapoda</taxon>
        <taxon>Insecta</taxon>
        <taxon>Pterygota</taxon>
        <taxon>Neoptera</taxon>
        <taxon>Endopterygota</taxon>
        <taxon>Hymenoptera</taxon>
        <taxon>Apocrita</taxon>
        <taxon>Aculeata</taxon>
        <taxon>Vespoidea</taxon>
        <taxon>Vespidae</taxon>
        <taxon>Vespinae</taxon>
        <taxon>Vespula</taxon>
    </lineage>
</organism>
<name>A0A834U857_VESPE</name>
<reference evidence="1" key="1">
    <citation type="journal article" date="2020" name="G3 (Bethesda)">
        <title>High-Quality Assemblies for Three Invasive Social Wasps from the &lt;i&gt;Vespula&lt;/i&gt; Genus.</title>
        <authorList>
            <person name="Harrop T.W.R."/>
            <person name="Guhlin J."/>
            <person name="McLaughlin G.M."/>
            <person name="Permina E."/>
            <person name="Stockwell P."/>
            <person name="Gilligan J."/>
            <person name="Le Lec M.F."/>
            <person name="Gruber M.A.M."/>
            <person name="Quinn O."/>
            <person name="Lovegrove M."/>
            <person name="Duncan E.J."/>
            <person name="Remnant E.J."/>
            <person name="Van Eeckhoven J."/>
            <person name="Graham B."/>
            <person name="Knapp R.A."/>
            <person name="Langford K.W."/>
            <person name="Kronenberg Z."/>
            <person name="Press M.O."/>
            <person name="Eacker S.M."/>
            <person name="Wilson-Rankin E.E."/>
            <person name="Purcell J."/>
            <person name="Lester P.J."/>
            <person name="Dearden P.K."/>
        </authorList>
    </citation>
    <scope>NUCLEOTIDE SEQUENCE</scope>
    <source>
        <strain evidence="1">Volc-1</strain>
    </source>
</reference>
<gene>
    <name evidence="1" type="ORF">H0235_010918</name>
</gene>
<comment type="caution">
    <text evidence="1">The sequence shown here is derived from an EMBL/GenBank/DDBJ whole genome shotgun (WGS) entry which is preliminary data.</text>
</comment>
<protein>
    <submittedName>
        <fullName evidence="1">Uncharacterized protein</fullName>
    </submittedName>
</protein>
<accession>A0A834U857</accession>
<evidence type="ECO:0000313" key="2">
    <source>
        <dbReference type="Proteomes" id="UP000600918"/>
    </source>
</evidence>
<dbReference type="AlphaFoldDB" id="A0A834U857"/>
<sequence>METRVVKEQVRDKITEAECCAGESAGEACWEPCYCVLLQDEQTLTAYRSEDMANLSELVVVGWLKPDVCRPILRVEFPRSSKERVG</sequence>
<dbReference type="EMBL" id="JACSDY010000009">
    <property type="protein sequence ID" value="KAF7420621.1"/>
    <property type="molecule type" value="Genomic_DNA"/>
</dbReference>
<dbReference type="Proteomes" id="UP000600918">
    <property type="component" value="Unassembled WGS sequence"/>
</dbReference>